<dbReference type="AlphaFoldDB" id="A0A090NMW5"/>
<evidence type="ECO:0000313" key="2">
    <source>
        <dbReference type="Proteomes" id="UP000017944"/>
    </source>
</evidence>
<comment type="caution">
    <text evidence="1">The sequence shown here is derived from an EMBL/GenBank/DDBJ whole genome shotgun (WGS) entry which is preliminary data.</text>
</comment>
<dbReference type="Proteomes" id="UP000017944">
    <property type="component" value="Unassembled WGS sequence"/>
</dbReference>
<reference evidence="1 2" key="1">
    <citation type="submission" date="2013-10" db="EMBL/GenBank/DDBJ databases">
        <title>Draft genomes and the virulence plasmids of Sd1617 vaccine constructs: WRSd3 and WRSd5.</title>
        <authorList>
            <person name="Aksomboon Vongsawan A."/>
            <person name="Venkatesan M.M."/>
            <person name="Vaisvil B."/>
            <person name="Emel G."/>
            <person name="Kepatral V."/>
            <person name="Sethabutr O."/>
            <person name="Serichantalergs O."/>
            <person name="Mason C."/>
        </authorList>
    </citation>
    <scope>NUCLEOTIDE SEQUENCE [LARGE SCALE GENOMIC DNA]</scope>
    <source>
        <strain evidence="1 2">WRSd3</strain>
    </source>
</reference>
<gene>
    <name evidence="1" type="ORF">WRSd3_00475</name>
</gene>
<proteinExistence type="predicted"/>
<name>A0A090NMW5_SHIDY</name>
<dbReference type="EMBL" id="AXUT01000034">
    <property type="protein sequence ID" value="ESU81851.1"/>
    <property type="molecule type" value="Genomic_DNA"/>
</dbReference>
<dbReference type="PATRIC" id="fig|1401327.3.peg.434"/>
<accession>A0A090NMW5</accession>
<organism evidence="1 2">
    <name type="scientific">Shigella dysenteriae WRSd3</name>
    <dbReference type="NCBI Taxonomy" id="1401327"/>
    <lineage>
        <taxon>Bacteria</taxon>
        <taxon>Pseudomonadati</taxon>
        <taxon>Pseudomonadota</taxon>
        <taxon>Gammaproteobacteria</taxon>
        <taxon>Enterobacterales</taxon>
        <taxon>Enterobacteriaceae</taxon>
        <taxon>Shigella</taxon>
    </lineage>
</organism>
<sequence length="37" mass="3989">MADSCEVVDISTPSQESKCKMSEAVHICHIAIFLHGA</sequence>
<protein>
    <submittedName>
        <fullName evidence="1">Uncharacterized protein</fullName>
    </submittedName>
</protein>
<evidence type="ECO:0000313" key="1">
    <source>
        <dbReference type="EMBL" id="ESU81851.1"/>
    </source>
</evidence>